<reference evidence="1 2" key="1">
    <citation type="submission" date="2020-02" db="EMBL/GenBank/DDBJ databases">
        <authorList>
            <person name="Ferguson B K."/>
        </authorList>
    </citation>
    <scope>NUCLEOTIDE SEQUENCE [LARGE SCALE GENOMIC DNA]</scope>
</reference>
<accession>A0A6H5GNK7</accession>
<keyword evidence="2" id="KW-1185">Reference proteome</keyword>
<evidence type="ECO:0000313" key="2">
    <source>
        <dbReference type="Proteomes" id="UP000479000"/>
    </source>
</evidence>
<dbReference type="EMBL" id="CADCXU010016362">
    <property type="protein sequence ID" value="CAB0005406.1"/>
    <property type="molecule type" value="Genomic_DNA"/>
</dbReference>
<organism evidence="1 2">
    <name type="scientific">Nesidiocoris tenuis</name>
    <dbReference type="NCBI Taxonomy" id="355587"/>
    <lineage>
        <taxon>Eukaryota</taxon>
        <taxon>Metazoa</taxon>
        <taxon>Ecdysozoa</taxon>
        <taxon>Arthropoda</taxon>
        <taxon>Hexapoda</taxon>
        <taxon>Insecta</taxon>
        <taxon>Pterygota</taxon>
        <taxon>Neoptera</taxon>
        <taxon>Paraneoptera</taxon>
        <taxon>Hemiptera</taxon>
        <taxon>Heteroptera</taxon>
        <taxon>Panheteroptera</taxon>
        <taxon>Cimicomorpha</taxon>
        <taxon>Miridae</taxon>
        <taxon>Dicyphina</taxon>
        <taxon>Nesidiocoris</taxon>
    </lineage>
</organism>
<proteinExistence type="predicted"/>
<dbReference type="Proteomes" id="UP000479000">
    <property type="component" value="Unassembled WGS sequence"/>
</dbReference>
<dbReference type="AlphaFoldDB" id="A0A6H5GNK7"/>
<protein>
    <submittedName>
        <fullName evidence="1">Uncharacterized protein</fullName>
    </submittedName>
</protein>
<sequence>MSTPSRSTYSVGCFSNVSLKIIGGHDSLKRILMLVLALEAMWTRTEIRKSEKNGVGGMRTMFSQRPSQMKAEFMAVSHVVQSPHVYHVTNKERDIRSMNDTEYNRHPIGAVSTRRATLDNCIICQENLKKGRLKIRRGTYCVGRLIADTLRERRAHAHHCHVPVHHWDDSGDGVSIHPMVSTGYTQLGSQAPVQSSE</sequence>
<evidence type="ECO:0000313" key="1">
    <source>
        <dbReference type="EMBL" id="CAB0005406.1"/>
    </source>
</evidence>
<gene>
    <name evidence="1" type="ORF">NTEN_LOCUS10883</name>
</gene>
<feature type="non-terminal residue" evidence="1">
    <location>
        <position position="197"/>
    </location>
</feature>
<name>A0A6H5GNK7_9HEMI</name>